<name>A0A1E5GR03_9ENTE</name>
<gene>
    <name evidence="2" type="ORF">BCR23_09760</name>
</gene>
<dbReference type="Gene3D" id="3.40.30.10">
    <property type="entry name" value="Glutaredoxin"/>
    <property type="match status" value="1"/>
</dbReference>
<dbReference type="InterPro" id="IPR036249">
    <property type="entry name" value="Thioredoxin-like_sf"/>
</dbReference>
<dbReference type="RefSeq" id="WP_069635609.1">
    <property type="nucleotide sequence ID" value="NZ_JXKZ01000022.1"/>
</dbReference>
<dbReference type="STRING" id="903983.BCR23_09760"/>
<dbReference type="InterPro" id="IPR046698">
    <property type="entry name" value="PedC-like"/>
</dbReference>
<dbReference type="SUPFAM" id="SSF52833">
    <property type="entry name" value="Thioredoxin-like"/>
    <property type="match status" value="1"/>
</dbReference>
<dbReference type="OrthoDB" id="9792987at2"/>
<organism evidence="2 3">
    <name type="scientific">Enterococcus quebecensis</name>
    <dbReference type="NCBI Taxonomy" id="903983"/>
    <lineage>
        <taxon>Bacteria</taxon>
        <taxon>Bacillati</taxon>
        <taxon>Bacillota</taxon>
        <taxon>Bacilli</taxon>
        <taxon>Lactobacillales</taxon>
        <taxon>Enterococcaceae</taxon>
        <taxon>Enterococcus</taxon>
    </lineage>
</organism>
<evidence type="ECO:0000256" key="1">
    <source>
        <dbReference type="SAM" id="Phobius"/>
    </source>
</evidence>
<reference evidence="3" key="1">
    <citation type="submission" date="2016-09" db="EMBL/GenBank/DDBJ databases">
        <authorList>
            <person name="Gulvik C.A."/>
        </authorList>
    </citation>
    <scope>NUCLEOTIDE SEQUENCE [LARGE SCALE GENOMIC DNA]</scope>
    <source>
        <strain evidence="3">LMG 26306</strain>
    </source>
</reference>
<protein>
    <submittedName>
        <fullName evidence="2">Uncharacterized protein</fullName>
    </submittedName>
</protein>
<sequence>MKKSLLIGIITVVAIAGFLYFSKDTTKDYTKNKIDAEQIVEMSKKDEDLYVLIGNRSCASCNEYKPILQKAINDTKTEVYYMDTNNRKNGSFLKEHNITTTPTILMIKQDKISRVEGSISLEETKTLLKGGVS</sequence>
<keyword evidence="1" id="KW-0812">Transmembrane</keyword>
<dbReference type="AlphaFoldDB" id="A0A1E5GR03"/>
<comment type="caution">
    <text evidence="2">The sequence shown here is derived from an EMBL/GenBank/DDBJ whole genome shotgun (WGS) entry which is preliminary data.</text>
</comment>
<keyword evidence="3" id="KW-1185">Reference proteome</keyword>
<accession>A0A1E5GR03</accession>
<dbReference type="Pfam" id="PF20207">
    <property type="entry name" value="DUF6568"/>
    <property type="match status" value="1"/>
</dbReference>
<feature type="transmembrane region" description="Helical" evidence="1">
    <location>
        <begin position="6"/>
        <end position="22"/>
    </location>
</feature>
<keyword evidence="1" id="KW-0472">Membrane</keyword>
<dbReference type="CDD" id="cd02947">
    <property type="entry name" value="TRX_family"/>
    <property type="match status" value="1"/>
</dbReference>
<evidence type="ECO:0000313" key="3">
    <source>
        <dbReference type="Proteomes" id="UP000094764"/>
    </source>
</evidence>
<evidence type="ECO:0000313" key="2">
    <source>
        <dbReference type="EMBL" id="OEG15116.1"/>
    </source>
</evidence>
<dbReference type="Proteomes" id="UP000094764">
    <property type="component" value="Unassembled WGS sequence"/>
</dbReference>
<keyword evidence="1" id="KW-1133">Transmembrane helix</keyword>
<proteinExistence type="predicted"/>
<dbReference type="EMBL" id="MIKB01000016">
    <property type="protein sequence ID" value="OEG15116.1"/>
    <property type="molecule type" value="Genomic_DNA"/>
</dbReference>